<feature type="transmembrane region" description="Helical" evidence="2">
    <location>
        <begin position="1123"/>
        <end position="1151"/>
    </location>
</feature>
<dbReference type="InterPro" id="IPR004043">
    <property type="entry name" value="LCCL"/>
</dbReference>
<dbReference type="EMBL" id="KZ819338">
    <property type="protein sequence ID" value="PWN18079.1"/>
    <property type="molecule type" value="Genomic_DNA"/>
</dbReference>
<evidence type="ECO:0000259" key="3">
    <source>
        <dbReference type="PROSITE" id="PS50820"/>
    </source>
</evidence>
<feature type="transmembrane region" description="Helical" evidence="2">
    <location>
        <begin position="1171"/>
        <end position="1190"/>
    </location>
</feature>
<evidence type="ECO:0000256" key="1">
    <source>
        <dbReference type="SAM" id="MobiDB-lite"/>
    </source>
</evidence>
<dbReference type="SMART" id="SM00603">
    <property type="entry name" value="LCCL"/>
    <property type="match status" value="1"/>
</dbReference>
<dbReference type="PANTHER" id="PTHR31331">
    <property type="entry name" value="LCCL DOMAIN PROTEIN (AFU_ORTHOLOGUE AFUA_5G08630)"/>
    <property type="match status" value="1"/>
</dbReference>
<dbReference type="RefSeq" id="XP_025345239.1">
    <property type="nucleotide sequence ID" value="XM_025495159.1"/>
</dbReference>
<feature type="region of interest" description="Disordered" evidence="1">
    <location>
        <begin position="225"/>
        <end position="251"/>
    </location>
</feature>
<dbReference type="OrthoDB" id="441660at2759"/>
<dbReference type="Proteomes" id="UP000245942">
    <property type="component" value="Unassembled WGS sequence"/>
</dbReference>
<feature type="region of interest" description="Disordered" evidence="1">
    <location>
        <begin position="725"/>
        <end position="767"/>
    </location>
</feature>
<keyword evidence="2" id="KW-0812">Transmembrane</keyword>
<feature type="domain" description="LCCL" evidence="3">
    <location>
        <begin position="981"/>
        <end position="1088"/>
    </location>
</feature>
<dbReference type="PROSITE" id="PS50820">
    <property type="entry name" value="LCCL"/>
    <property type="match status" value="1"/>
</dbReference>
<dbReference type="PANTHER" id="PTHR31331:SF1">
    <property type="entry name" value="CYSTEINE RICH SECRETORY PROTEIN LCCL DOMAIN CONTAINING 2"/>
    <property type="match status" value="1"/>
</dbReference>
<dbReference type="InterPro" id="IPR051957">
    <property type="entry name" value="CRISP-LCCL_domain"/>
</dbReference>
<keyword evidence="2" id="KW-1133">Transmembrane helix</keyword>
<organism evidence="4 5">
    <name type="scientific">Pseudomicrostroma glucosiphilum</name>
    <dbReference type="NCBI Taxonomy" id="1684307"/>
    <lineage>
        <taxon>Eukaryota</taxon>
        <taxon>Fungi</taxon>
        <taxon>Dikarya</taxon>
        <taxon>Basidiomycota</taxon>
        <taxon>Ustilaginomycotina</taxon>
        <taxon>Exobasidiomycetes</taxon>
        <taxon>Microstromatales</taxon>
        <taxon>Microstromatales incertae sedis</taxon>
        <taxon>Pseudomicrostroma</taxon>
    </lineage>
</organism>
<feature type="transmembrane region" description="Helical" evidence="2">
    <location>
        <begin position="1235"/>
        <end position="1256"/>
    </location>
</feature>
<dbReference type="GeneID" id="37016893"/>
<reference evidence="4 5" key="1">
    <citation type="journal article" date="2018" name="Mol. Biol. Evol.">
        <title>Broad Genomic Sampling Reveals a Smut Pathogenic Ancestry of the Fungal Clade Ustilaginomycotina.</title>
        <authorList>
            <person name="Kijpornyongpan T."/>
            <person name="Mondo S.J."/>
            <person name="Barry K."/>
            <person name="Sandor L."/>
            <person name="Lee J."/>
            <person name="Lipzen A."/>
            <person name="Pangilinan J."/>
            <person name="LaButti K."/>
            <person name="Hainaut M."/>
            <person name="Henrissat B."/>
            <person name="Grigoriev I.V."/>
            <person name="Spatafora J.W."/>
            <person name="Aime M.C."/>
        </authorList>
    </citation>
    <scope>NUCLEOTIDE SEQUENCE [LARGE SCALE GENOMIC DNA]</scope>
    <source>
        <strain evidence="4 5">MCA 4718</strain>
    </source>
</reference>
<name>A0A316TXD4_9BASI</name>
<gene>
    <name evidence="4" type="ORF">BCV69DRAFT_314921</name>
</gene>
<keyword evidence="5" id="KW-1185">Reference proteome</keyword>
<feature type="transmembrane region" description="Helical" evidence="2">
    <location>
        <begin position="931"/>
        <end position="951"/>
    </location>
</feature>
<evidence type="ECO:0000313" key="5">
    <source>
        <dbReference type="Proteomes" id="UP000245942"/>
    </source>
</evidence>
<feature type="region of interest" description="Disordered" evidence="1">
    <location>
        <begin position="882"/>
        <end position="907"/>
    </location>
</feature>
<accession>A0A316TXD4</accession>
<keyword evidence="2" id="KW-0472">Membrane</keyword>
<feature type="compositionally biased region" description="Acidic residues" evidence="1">
    <location>
        <begin position="233"/>
        <end position="242"/>
    </location>
</feature>
<evidence type="ECO:0000313" key="4">
    <source>
        <dbReference type="EMBL" id="PWN18079.1"/>
    </source>
</evidence>
<sequence length="1480" mass="161594">MSSSSSPSHATPIWAVQLALQAILISVQQFSDAHLRWAALSSNTLHGIPSFGLDDGHASGSAIQPRKEEVEALRIPVQGEAWDEYKEALGRNAEAVKGLRSFKTTVAREKEHLDKLVASSSASDPCPPSSNGPFLCQLWQQVLRVALTHGPVMEVNASLPIPAEGQLPSAASNSARQRRLKVKGGGKSRLAKVDVIADGGRSWTRMFTIKKSSLLAEFREAESYMGAGGSSSDEGEVGEGEGELSGSGISEGRAKRLGESQGLFAQLDQATANCSVVRNLEELLACRAASKHHDAITLDLVFSRIELPTPNTDHSSDLTLDYLTSSSEEERYNSRLQSIANLVARLPNATVKTQEGVLAAPPGKLLPSLLASGLHSHPIPAELADFDTSLLSLPAVPTPPSEEKLSSLPCTHDVNLDVSALVALVSDISHMSLPEDEVDLESLFHTMGIKSIEAQRGEEEEGEEAGESRKDAKARFLHGRALAMQLALEKKGLSFLSYVFQLSKSSGGRPLRFYTSSEAREKFCEIMRLVAGPDEQRRANALLGGDAKESAKLSEMFWQGSRWKASQGSGSAFELPINVVSVAASPTLAPRDLPPFSLRCRQVILDGLSDLSDKTHSTSTSANPRQTAHTLNTLLLGIDRGMTTLTTNMLSVRWLVKEVARRMGDSHIRGEKVFNGQYESALMVVTNPRSLAEKMKVEPGPSMDHPLSEKGSQDQIVIASTLLSSTDASSHAMPSRNRSYPSSDSSKGIDSKQWSSGDGEHIHDTLPQLPAVFSPRYNIEETNDEDGVSYGHGRGAVVAPRSRFRRLVGWAAGPNPPVQLRIRHYPWWPFQRVEEGWLSLTRSVAWRDPDEDKDAVRRELADRDRPLTWPRRPAWLQRGHSQTMDLEDLSPPPSERHEQRQAHYPRRMSPPLHPATAWKRGFLKEWRTNRVHWLLLFLTCVAWLAGFIALANDLWFNASVRTVGSEDSTSPSFYSCTSTYWLQNTQCGLDGQDCEPFYQNTSIAFRCPALCAGTTLGAARAVGSEVPNWVPLIVGGGDELGVYRGDSWVCAAAIHAGLFTSESGGCGQLWLAGSYTDYIGSTANGLTSEDFNSSFPISYFFEQQTTSSHCTDTRERIYILDAVLSAFTGLVLQPASLVWYYILICVGFWHLNFASEPRAFPPTVGDPAGDFLPLLFACYVVYRLTFRFLFPAFARFPVERTIGTLALFWIGVMLDVVFANVPLQRLVLSDITSQPGALTSLIVIIVVVVIVAINQVRVVRKTGYLPKYLTLAIVGAIIIGLLAAVPTTGLRLHHYIIALILLPFLAFETRISLLAAWFLLGMLINGIGRWGWDGLIQDISTITGDSTTGSALPSFLPGSNWTGVQNGSGLVHWTSLADAAAEGDDVSGYTGFSLMIDDVLRLSDSSETYFDLATLWTDFDATSALNNFTYYPAADVRETIASQPHYLRLAYTSEGDAADFTRAAVAYFNGTWIDAPSGAT</sequence>
<feature type="compositionally biased region" description="Low complexity" evidence="1">
    <location>
        <begin position="725"/>
        <end position="746"/>
    </location>
</feature>
<protein>
    <recommendedName>
        <fullName evidence="3">LCCL domain-containing protein</fullName>
    </recommendedName>
</protein>
<feature type="transmembrane region" description="Helical" evidence="2">
    <location>
        <begin position="1202"/>
        <end position="1223"/>
    </location>
</feature>
<dbReference type="InterPro" id="IPR036609">
    <property type="entry name" value="LCCL_sf"/>
</dbReference>
<dbReference type="Gene3D" id="2.170.130.20">
    <property type="entry name" value="LCCL-like domain"/>
    <property type="match status" value="1"/>
</dbReference>
<dbReference type="SUPFAM" id="SSF69848">
    <property type="entry name" value="LCCL domain"/>
    <property type="match status" value="1"/>
</dbReference>
<feature type="region of interest" description="Disordered" evidence="1">
    <location>
        <begin position="163"/>
        <end position="183"/>
    </location>
</feature>
<evidence type="ECO:0000256" key="2">
    <source>
        <dbReference type="SAM" id="Phobius"/>
    </source>
</evidence>
<feature type="transmembrane region" description="Helical" evidence="2">
    <location>
        <begin position="1295"/>
        <end position="1320"/>
    </location>
</feature>
<proteinExistence type="predicted"/>
<dbReference type="Pfam" id="PF03815">
    <property type="entry name" value="LCCL"/>
    <property type="match status" value="1"/>
</dbReference>
<feature type="transmembrane region" description="Helical" evidence="2">
    <location>
        <begin position="1268"/>
        <end position="1289"/>
    </location>
</feature>